<keyword evidence="3" id="KW-1185">Reference proteome</keyword>
<sequence length="317" mass="34434">MYSLLPLLLAIGVVPVWSFSLNTPTEYWNYTTASLSSTTSQECKDAYSANIDCDDFLLALAVSKEDRWWLPPDFDSATFDRTCTATCQSSLSAYVANVEKTCNKASDAALKTKDWEDLGVKVFVPVVTLGHILQYTLMRSCTKDDDGSYCYIGQSSFYYAECDCSWTCALAYFWVAHEYPYDDYELGFHIPGKDEEGNRVELISSSVLVGDGQDSSYGWATVEKCGWTKNDTVPLFNTGMSKKVVENQSTTNSTANSTAISTANSTATSTATVAAGSSTVTSAGLPVVTSASGTGSRRMHGETWMTLSILAIGIMVL</sequence>
<feature type="signal peptide" evidence="1">
    <location>
        <begin position="1"/>
        <end position="18"/>
    </location>
</feature>
<name>A0A9P3EWQ3_9EURO</name>
<dbReference type="OrthoDB" id="5985073at2759"/>
<evidence type="ECO:0000256" key="1">
    <source>
        <dbReference type="SAM" id="SignalP"/>
    </source>
</evidence>
<dbReference type="Proteomes" id="UP001043456">
    <property type="component" value="Unassembled WGS sequence"/>
</dbReference>
<comment type="caution">
    <text evidence="2">The sequence shown here is derived from an EMBL/GenBank/DDBJ whole genome shotgun (WGS) entry which is preliminary data.</text>
</comment>
<dbReference type="GeneID" id="67008651"/>
<dbReference type="RefSeq" id="XP_043161822.1">
    <property type="nucleotide sequence ID" value="XM_043305887.1"/>
</dbReference>
<evidence type="ECO:0000313" key="3">
    <source>
        <dbReference type="Proteomes" id="UP001043456"/>
    </source>
</evidence>
<gene>
    <name evidence="2" type="ORF">Asppvi_010041</name>
</gene>
<protein>
    <recommendedName>
        <fullName evidence="4">GPI anchored protein</fullName>
    </recommendedName>
</protein>
<dbReference type="AlphaFoldDB" id="A0A9P3EWQ3"/>
<evidence type="ECO:0000313" key="2">
    <source>
        <dbReference type="EMBL" id="GIJ91076.1"/>
    </source>
</evidence>
<accession>A0A9P3EWQ3</accession>
<dbReference type="EMBL" id="BHVY01000007">
    <property type="protein sequence ID" value="GIJ91076.1"/>
    <property type="molecule type" value="Genomic_DNA"/>
</dbReference>
<keyword evidence="1" id="KW-0732">Signal</keyword>
<organism evidence="2 3">
    <name type="scientific">Aspergillus pseudoviridinutans</name>
    <dbReference type="NCBI Taxonomy" id="1517512"/>
    <lineage>
        <taxon>Eukaryota</taxon>
        <taxon>Fungi</taxon>
        <taxon>Dikarya</taxon>
        <taxon>Ascomycota</taxon>
        <taxon>Pezizomycotina</taxon>
        <taxon>Eurotiomycetes</taxon>
        <taxon>Eurotiomycetidae</taxon>
        <taxon>Eurotiales</taxon>
        <taxon>Aspergillaceae</taxon>
        <taxon>Aspergillus</taxon>
        <taxon>Aspergillus subgen. Fumigati</taxon>
    </lineage>
</organism>
<reference evidence="2 3" key="1">
    <citation type="submission" date="2018-10" db="EMBL/GenBank/DDBJ databases">
        <title>Pan-genome distribution and transcriptional activeness of fungal secondary metabolism genes in Aspergillus section Fumigati.</title>
        <authorList>
            <person name="Takahashi H."/>
            <person name="Umemura M."/>
            <person name="Ninomiya A."/>
            <person name="Kusuya Y."/>
            <person name="Urayama S."/>
            <person name="Shimizu M."/>
            <person name="Watanabe A."/>
            <person name="Kamei K."/>
            <person name="Yaguchi T."/>
            <person name="Hagiwara D."/>
        </authorList>
    </citation>
    <scope>NUCLEOTIDE SEQUENCE [LARGE SCALE GENOMIC DNA]</scope>
    <source>
        <strain evidence="2 3">IFM 55266</strain>
    </source>
</reference>
<evidence type="ECO:0008006" key="4">
    <source>
        <dbReference type="Google" id="ProtNLM"/>
    </source>
</evidence>
<feature type="chain" id="PRO_5040184270" description="GPI anchored protein" evidence="1">
    <location>
        <begin position="19"/>
        <end position="317"/>
    </location>
</feature>
<proteinExistence type="predicted"/>